<dbReference type="AlphaFoldDB" id="A0A2S7KQZ7"/>
<dbReference type="Gene3D" id="3.90.226.10">
    <property type="entry name" value="2-enoyl-CoA Hydratase, Chain A, domain 1"/>
    <property type="match status" value="1"/>
</dbReference>
<dbReference type="Proteomes" id="UP000239800">
    <property type="component" value="Unassembled WGS sequence"/>
</dbReference>
<comment type="caution">
    <text evidence="2">The sequence shown here is derived from an EMBL/GenBank/DDBJ whole genome shotgun (WGS) entry which is preliminary data.</text>
</comment>
<organism evidence="2 3">
    <name type="scientific">Aureitalea marina</name>
    <dbReference type="NCBI Taxonomy" id="930804"/>
    <lineage>
        <taxon>Bacteria</taxon>
        <taxon>Pseudomonadati</taxon>
        <taxon>Bacteroidota</taxon>
        <taxon>Flavobacteriia</taxon>
        <taxon>Flavobacteriales</taxon>
        <taxon>Flavobacteriaceae</taxon>
        <taxon>Aureitalea</taxon>
    </lineage>
</organism>
<name>A0A2S7KQZ7_9FLAO</name>
<dbReference type="RefSeq" id="WP_104812973.1">
    <property type="nucleotide sequence ID" value="NZ_MQUB01000001.1"/>
</dbReference>
<dbReference type="InterPro" id="IPR028204">
    <property type="entry name" value="Tricorn_C1"/>
</dbReference>
<dbReference type="Pfam" id="PF14684">
    <property type="entry name" value="Tricorn_C1"/>
    <property type="match status" value="1"/>
</dbReference>
<reference evidence="2 3" key="1">
    <citation type="submission" date="2016-11" db="EMBL/GenBank/DDBJ databases">
        <title>Trade-off between light-utilization and light-protection in marine flavobacteria.</title>
        <authorList>
            <person name="Kumagai Y."/>
        </authorList>
    </citation>
    <scope>NUCLEOTIDE SEQUENCE [LARGE SCALE GENOMIC DNA]</scope>
    <source>
        <strain evidence="2 3">NBRC 107741</strain>
    </source>
</reference>
<dbReference type="PANTHER" id="PTHR11261:SF3">
    <property type="entry name" value="RETINOL-BINDING PROTEIN 3"/>
    <property type="match status" value="1"/>
</dbReference>
<proteinExistence type="predicted"/>
<evidence type="ECO:0000313" key="2">
    <source>
        <dbReference type="EMBL" id="PQB05041.1"/>
    </source>
</evidence>
<protein>
    <recommendedName>
        <fullName evidence="1">Tail specific protease domain-containing protein</fullName>
    </recommendedName>
</protein>
<dbReference type="Gene3D" id="3.30.750.44">
    <property type="match status" value="1"/>
</dbReference>
<dbReference type="GO" id="GO:0006508">
    <property type="term" value="P:proteolysis"/>
    <property type="evidence" value="ECO:0007669"/>
    <property type="project" value="InterPro"/>
</dbReference>
<accession>A0A2S7KQZ7</accession>
<dbReference type="SUPFAM" id="SSF52096">
    <property type="entry name" value="ClpP/crotonase"/>
    <property type="match status" value="1"/>
</dbReference>
<dbReference type="EMBL" id="MQUB01000001">
    <property type="protein sequence ID" value="PQB05041.1"/>
    <property type="molecule type" value="Genomic_DNA"/>
</dbReference>
<feature type="domain" description="Tail specific protease" evidence="1">
    <location>
        <begin position="179"/>
        <end position="387"/>
    </location>
</feature>
<dbReference type="PANTHER" id="PTHR11261">
    <property type="entry name" value="INTERPHOTORECEPTOR RETINOID-BINDING PROTEIN"/>
    <property type="match status" value="1"/>
</dbReference>
<evidence type="ECO:0000313" key="3">
    <source>
        <dbReference type="Proteomes" id="UP000239800"/>
    </source>
</evidence>
<dbReference type="GO" id="GO:0008236">
    <property type="term" value="F:serine-type peptidase activity"/>
    <property type="evidence" value="ECO:0007669"/>
    <property type="project" value="InterPro"/>
</dbReference>
<dbReference type="OrthoDB" id="9812068at2"/>
<dbReference type="SMART" id="SM00245">
    <property type="entry name" value="TSPc"/>
    <property type="match status" value="1"/>
</dbReference>
<dbReference type="InterPro" id="IPR005151">
    <property type="entry name" value="Tail-specific_protease"/>
</dbReference>
<dbReference type="InterPro" id="IPR029045">
    <property type="entry name" value="ClpP/crotonase-like_dom_sf"/>
</dbReference>
<evidence type="ECO:0000259" key="1">
    <source>
        <dbReference type="SMART" id="SM00245"/>
    </source>
</evidence>
<gene>
    <name evidence="2" type="ORF">BST85_09155</name>
</gene>
<keyword evidence="3" id="KW-1185">Reference proteome</keyword>
<sequence length="409" mass="47035">MKRQFINLGIALFGFLGFSQNQVNPAQIQEDLNDLLGYYSTRYVYYADKQVDMDCIREKYSAMIPSLQNRSDVILFFEYVLNEFYDSHISLSTNLRESYRLWSPIFIELKNGKAIIKNVWQTQLANLEQDILGAEIASFNGVSFDQTIDDFPSLCNDKNSDEVLKWIANKVVAGKYSEPRVLGLKLKDGRQVQFDMDALRFKEDSGLVTTEIKAGIAIVRLNNSLGNNQLISEFDRVLDGLMDTKGLILDLRNTNTGGNTYVAKGIMSRFIDRELPYQKHEYTEMYDNQPAIVRSWYELVRPRGKQYTKPVVVLVGRWTGSMGEGMAVGFDAMKRAPVVGTEMKRLAGSDFDFTFKHQDFRFKIILEKLYHVNGTLREEYVPEHYVKQSTLDKDETLEKGIELIRKVTD</sequence>
<dbReference type="Pfam" id="PF03572">
    <property type="entry name" value="Peptidase_S41"/>
    <property type="match status" value="1"/>
</dbReference>